<dbReference type="AlphaFoldDB" id="A0A0C3EZL8"/>
<protein>
    <recommendedName>
        <fullName evidence="6">HAT C-terminal dimerisation domain-containing protein</fullName>
    </recommendedName>
</protein>
<organism evidence="7 8">
    <name type="scientific">Piloderma croceum (strain F 1598)</name>
    <dbReference type="NCBI Taxonomy" id="765440"/>
    <lineage>
        <taxon>Eukaryota</taxon>
        <taxon>Fungi</taxon>
        <taxon>Dikarya</taxon>
        <taxon>Basidiomycota</taxon>
        <taxon>Agaricomycotina</taxon>
        <taxon>Agaricomycetes</taxon>
        <taxon>Agaricomycetidae</taxon>
        <taxon>Atheliales</taxon>
        <taxon>Atheliaceae</taxon>
        <taxon>Piloderma</taxon>
    </lineage>
</organism>
<keyword evidence="3" id="KW-0863">Zinc-finger</keyword>
<dbReference type="GO" id="GO:0008270">
    <property type="term" value="F:zinc ion binding"/>
    <property type="evidence" value="ECO:0007669"/>
    <property type="project" value="UniProtKB-KW"/>
</dbReference>
<evidence type="ECO:0000259" key="6">
    <source>
        <dbReference type="Pfam" id="PF05699"/>
    </source>
</evidence>
<keyword evidence="2" id="KW-0479">Metal-binding</keyword>
<keyword evidence="4" id="KW-0862">Zinc</keyword>
<dbReference type="PANTHER" id="PTHR46481:SF10">
    <property type="entry name" value="ZINC FINGER BED DOMAIN-CONTAINING PROTEIN 39"/>
    <property type="match status" value="1"/>
</dbReference>
<dbReference type="InParanoid" id="A0A0C3EZL8"/>
<dbReference type="GO" id="GO:0046983">
    <property type="term" value="F:protein dimerization activity"/>
    <property type="evidence" value="ECO:0007669"/>
    <property type="project" value="InterPro"/>
</dbReference>
<comment type="subcellular location">
    <subcellularLocation>
        <location evidence="1">Nucleus</location>
    </subcellularLocation>
</comment>
<dbReference type="InterPro" id="IPR008906">
    <property type="entry name" value="HATC_C_dom"/>
</dbReference>
<accession>A0A0C3EZL8</accession>
<evidence type="ECO:0000256" key="1">
    <source>
        <dbReference type="ARBA" id="ARBA00004123"/>
    </source>
</evidence>
<dbReference type="GO" id="GO:0005634">
    <property type="term" value="C:nucleus"/>
    <property type="evidence" value="ECO:0007669"/>
    <property type="project" value="UniProtKB-SubCell"/>
</dbReference>
<dbReference type="SUPFAM" id="SSF53098">
    <property type="entry name" value="Ribonuclease H-like"/>
    <property type="match status" value="1"/>
</dbReference>
<dbReference type="Pfam" id="PF05699">
    <property type="entry name" value="Dimer_Tnp_hAT"/>
    <property type="match status" value="1"/>
</dbReference>
<evidence type="ECO:0000313" key="8">
    <source>
        <dbReference type="Proteomes" id="UP000054166"/>
    </source>
</evidence>
<dbReference type="InterPro" id="IPR052035">
    <property type="entry name" value="ZnF_BED_domain_contain"/>
</dbReference>
<keyword evidence="5" id="KW-0539">Nucleus</keyword>
<feature type="domain" description="HAT C-terminal dimerisation" evidence="6">
    <location>
        <begin position="149"/>
        <end position="190"/>
    </location>
</feature>
<evidence type="ECO:0000313" key="7">
    <source>
        <dbReference type="EMBL" id="KIM73146.1"/>
    </source>
</evidence>
<gene>
    <name evidence="7" type="ORF">PILCRDRAFT_15464</name>
</gene>
<evidence type="ECO:0000256" key="3">
    <source>
        <dbReference type="ARBA" id="ARBA00022771"/>
    </source>
</evidence>
<reference evidence="7 8" key="1">
    <citation type="submission" date="2014-04" db="EMBL/GenBank/DDBJ databases">
        <authorList>
            <consortium name="DOE Joint Genome Institute"/>
            <person name="Kuo A."/>
            <person name="Tarkka M."/>
            <person name="Buscot F."/>
            <person name="Kohler A."/>
            <person name="Nagy L.G."/>
            <person name="Floudas D."/>
            <person name="Copeland A."/>
            <person name="Barry K.W."/>
            <person name="Cichocki N."/>
            <person name="Veneault-Fourrey C."/>
            <person name="LaButti K."/>
            <person name="Lindquist E.A."/>
            <person name="Lipzen A."/>
            <person name="Lundell T."/>
            <person name="Morin E."/>
            <person name="Murat C."/>
            <person name="Sun H."/>
            <person name="Tunlid A."/>
            <person name="Henrissat B."/>
            <person name="Grigoriev I.V."/>
            <person name="Hibbett D.S."/>
            <person name="Martin F."/>
            <person name="Nordberg H.P."/>
            <person name="Cantor M.N."/>
            <person name="Hua S.X."/>
        </authorList>
    </citation>
    <scope>NUCLEOTIDE SEQUENCE [LARGE SCALE GENOMIC DNA]</scope>
    <source>
        <strain evidence="7 8">F 1598</strain>
    </source>
</reference>
<reference evidence="8" key="2">
    <citation type="submission" date="2015-01" db="EMBL/GenBank/DDBJ databases">
        <title>Evolutionary Origins and Diversification of the Mycorrhizal Mutualists.</title>
        <authorList>
            <consortium name="DOE Joint Genome Institute"/>
            <consortium name="Mycorrhizal Genomics Consortium"/>
            <person name="Kohler A."/>
            <person name="Kuo A."/>
            <person name="Nagy L.G."/>
            <person name="Floudas D."/>
            <person name="Copeland A."/>
            <person name="Barry K.W."/>
            <person name="Cichocki N."/>
            <person name="Veneault-Fourrey C."/>
            <person name="LaButti K."/>
            <person name="Lindquist E.A."/>
            <person name="Lipzen A."/>
            <person name="Lundell T."/>
            <person name="Morin E."/>
            <person name="Murat C."/>
            <person name="Riley R."/>
            <person name="Ohm R."/>
            <person name="Sun H."/>
            <person name="Tunlid A."/>
            <person name="Henrissat B."/>
            <person name="Grigoriev I.V."/>
            <person name="Hibbett D.S."/>
            <person name="Martin F."/>
        </authorList>
    </citation>
    <scope>NUCLEOTIDE SEQUENCE [LARGE SCALE GENOMIC DNA]</scope>
    <source>
        <strain evidence="8">F 1598</strain>
    </source>
</reference>
<evidence type="ECO:0000256" key="2">
    <source>
        <dbReference type="ARBA" id="ARBA00022723"/>
    </source>
</evidence>
<keyword evidence="8" id="KW-1185">Reference proteome</keyword>
<name>A0A0C3EZL8_PILCF</name>
<dbReference type="Proteomes" id="UP000054166">
    <property type="component" value="Unassembled WGS sequence"/>
</dbReference>
<evidence type="ECO:0000256" key="4">
    <source>
        <dbReference type="ARBA" id="ARBA00022833"/>
    </source>
</evidence>
<dbReference type="HOGENOM" id="CLU_900507_0_0_1"/>
<dbReference type="EMBL" id="KN833091">
    <property type="protein sequence ID" value="KIM73146.1"/>
    <property type="molecule type" value="Genomic_DNA"/>
</dbReference>
<dbReference type="OrthoDB" id="1607513at2759"/>
<dbReference type="InterPro" id="IPR012337">
    <property type="entry name" value="RNaseH-like_sf"/>
</dbReference>
<evidence type="ECO:0000256" key="5">
    <source>
        <dbReference type="ARBA" id="ARBA00023242"/>
    </source>
</evidence>
<proteinExistence type="predicted"/>
<sequence length="309" mass="34845">MSATKRSMLSSTHAIFRGLQGSLRQSLRELPDNVPNQLKVGLTNAHRKLSDYYGKIDNSPYYTWASLLDPRISYEGLLADCENDPSMQRDLECSRDQLQSHYHANYVQDPAPDTVSTSSTPSISSSGSQQKVDFTLQYKKRVRAYIDELKEFFKLPQENFDTCDPIQWWAGHHSKFPNLSCLARDILSIPDADYFLFDEADCPVCVILQETWLKMSFWGIHGEILSNEKCFGLEALAEYLVKVMAQKPGLSQERILAQLEREYGGDIAAKLGDWERKSKASGHEGSTFLGNMGEHLMATMPAMMGPLAT</sequence>
<dbReference type="PANTHER" id="PTHR46481">
    <property type="entry name" value="ZINC FINGER BED DOMAIN-CONTAINING PROTEIN 4"/>
    <property type="match status" value="1"/>
</dbReference>